<keyword evidence="4" id="KW-1185">Reference proteome</keyword>
<evidence type="ECO:0000313" key="3">
    <source>
        <dbReference type="EMBL" id="PKU80804.1"/>
    </source>
</evidence>
<dbReference type="Gene3D" id="3.10.20.90">
    <property type="entry name" value="Phosphatidylinositol 3-kinase Catalytic Subunit, Chain A, domain 1"/>
    <property type="match status" value="1"/>
</dbReference>
<dbReference type="PANTHER" id="PTHR47602:SF2">
    <property type="entry name" value="F-BOX PROTEIN SKIP22"/>
    <property type="match status" value="1"/>
</dbReference>
<dbReference type="OrthoDB" id="101791at2759"/>
<dbReference type="SMART" id="SM00256">
    <property type="entry name" value="FBOX"/>
    <property type="match status" value="1"/>
</dbReference>
<dbReference type="PANTHER" id="PTHR47602">
    <property type="entry name" value="F-BOX PROTEIN SKIP22"/>
    <property type="match status" value="1"/>
</dbReference>
<reference evidence="3 4" key="2">
    <citation type="journal article" date="2017" name="Nature">
        <title>The Apostasia genome and the evolution of orchids.</title>
        <authorList>
            <person name="Zhang G.Q."/>
            <person name="Liu K.W."/>
            <person name="Li Z."/>
            <person name="Lohaus R."/>
            <person name="Hsiao Y.Y."/>
            <person name="Niu S.C."/>
            <person name="Wang J.Y."/>
            <person name="Lin Y.C."/>
            <person name="Xu Q."/>
            <person name="Chen L.J."/>
            <person name="Yoshida K."/>
            <person name="Fujiwara S."/>
            <person name="Wang Z.W."/>
            <person name="Zhang Y.Q."/>
            <person name="Mitsuda N."/>
            <person name="Wang M."/>
            <person name="Liu G.H."/>
            <person name="Pecoraro L."/>
            <person name="Huang H.X."/>
            <person name="Xiao X.J."/>
            <person name="Lin M."/>
            <person name="Wu X.Y."/>
            <person name="Wu W.L."/>
            <person name="Chen Y.Y."/>
            <person name="Chang S.B."/>
            <person name="Sakamoto S."/>
            <person name="Ohme-Takagi M."/>
            <person name="Yagi M."/>
            <person name="Zeng S.J."/>
            <person name="Shen C.Y."/>
            <person name="Yeh C.M."/>
            <person name="Luo Y.B."/>
            <person name="Tsai W.C."/>
            <person name="Van de Peer Y."/>
            <person name="Liu Z.J."/>
        </authorList>
    </citation>
    <scope>NUCLEOTIDE SEQUENCE [LARGE SCALE GENOMIC DNA]</scope>
    <source>
        <tissue evidence="3">The whole plant</tissue>
    </source>
</reference>
<gene>
    <name evidence="3" type="primary">SKIP22</name>
    <name evidence="3" type="ORF">MA16_Dca014642</name>
</gene>
<accession>A0A2I0WYR6</accession>
<protein>
    <submittedName>
        <fullName evidence="3">F-box protein SKIP22</fullName>
    </submittedName>
</protein>
<dbReference type="Proteomes" id="UP000233837">
    <property type="component" value="Unassembled WGS sequence"/>
</dbReference>
<feature type="domain" description="F-box" evidence="2">
    <location>
        <begin position="290"/>
        <end position="336"/>
    </location>
</feature>
<feature type="compositionally biased region" description="Polar residues" evidence="1">
    <location>
        <begin position="91"/>
        <end position="106"/>
    </location>
</feature>
<dbReference type="InterPro" id="IPR036047">
    <property type="entry name" value="F-box-like_dom_sf"/>
</dbReference>
<feature type="region of interest" description="Disordered" evidence="1">
    <location>
        <begin position="91"/>
        <end position="122"/>
    </location>
</feature>
<proteinExistence type="predicted"/>
<evidence type="ECO:0000313" key="4">
    <source>
        <dbReference type="Proteomes" id="UP000233837"/>
    </source>
</evidence>
<sequence>MKLRIRSTVTKETIRIDIPNSSSLSDVKTLISSNLSSTTPIPPESIHLSLNRTDEIASAPDESLHALGLTSGDLLFYSIDSSLNSITETLNQSPASPVENLTSFSSAPEPPADDMEVESESKPFVQEKAASVPCFLRRIMETEKGKINGNMGLTVVTIHAVFLESGFVACGGGGGSSLPEGFSMASQVSVKYTLPNLISCGNLEDVKNVILKFSSVGNYVFIYGCLVGARPDVYHLSLDSSKLAPLLASAVNELSAQEQEDVFQLWKIVKDRLSIPLLIDICQKNGLPLPPCFTRLPTDLKIMILEFLPGIDLARAACACSELRYLSSNDELWKRRFLEEFEMFVAGSTGGTWKDKFARLWVRRKKSRMDRDNALVPYIRSPRVIPLPWIPGAQRFPMIGGDYDRFPAIGDLGSLRRAGFNQHAARRNFSPNCNLGGGAL</sequence>
<dbReference type="SUPFAM" id="SSF81383">
    <property type="entry name" value="F-box domain"/>
    <property type="match status" value="1"/>
</dbReference>
<name>A0A2I0WYR6_9ASPA</name>
<dbReference type="InterPro" id="IPR001810">
    <property type="entry name" value="F-box_dom"/>
</dbReference>
<dbReference type="PROSITE" id="PS50181">
    <property type="entry name" value="FBOX"/>
    <property type="match status" value="1"/>
</dbReference>
<evidence type="ECO:0000259" key="2">
    <source>
        <dbReference type="PROSITE" id="PS50181"/>
    </source>
</evidence>
<dbReference type="CDD" id="cd22165">
    <property type="entry name" value="F-box_AtSKIP22-like"/>
    <property type="match status" value="1"/>
</dbReference>
<dbReference type="Pfam" id="PF12937">
    <property type="entry name" value="F-box-like"/>
    <property type="match status" value="1"/>
</dbReference>
<dbReference type="Gene3D" id="3.40.1000.30">
    <property type="match status" value="1"/>
</dbReference>
<organism evidence="3 4">
    <name type="scientific">Dendrobium catenatum</name>
    <dbReference type="NCBI Taxonomy" id="906689"/>
    <lineage>
        <taxon>Eukaryota</taxon>
        <taxon>Viridiplantae</taxon>
        <taxon>Streptophyta</taxon>
        <taxon>Embryophyta</taxon>
        <taxon>Tracheophyta</taxon>
        <taxon>Spermatophyta</taxon>
        <taxon>Magnoliopsida</taxon>
        <taxon>Liliopsida</taxon>
        <taxon>Asparagales</taxon>
        <taxon>Orchidaceae</taxon>
        <taxon>Epidendroideae</taxon>
        <taxon>Malaxideae</taxon>
        <taxon>Dendrobiinae</taxon>
        <taxon>Dendrobium</taxon>
    </lineage>
</organism>
<dbReference type="AlphaFoldDB" id="A0A2I0WYR6"/>
<dbReference type="Gene3D" id="1.20.1280.50">
    <property type="match status" value="1"/>
</dbReference>
<dbReference type="EMBL" id="KZ502311">
    <property type="protein sequence ID" value="PKU80804.1"/>
    <property type="molecule type" value="Genomic_DNA"/>
</dbReference>
<reference evidence="3 4" key="1">
    <citation type="journal article" date="2016" name="Sci. Rep.">
        <title>The Dendrobium catenatum Lindl. genome sequence provides insights into polysaccharide synthase, floral development and adaptive evolution.</title>
        <authorList>
            <person name="Zhang G.Q."/>
            <person name="Xu Q."/>
            <person name="Bian C."/>
            <person name="Tsai W.C."/>
            <person name="Yeh C.M."/>
            <person name="Liu K.W."/>
            <person name="Yoshida K."/>
            <person name="Zhang L.S."/>
            <person name="Chang S.B."/>
            <person name="Chen F."/>
            <person name="Shi Y."/>
            <person name="Su Y.Y."/>
            <person name="Zhang Y.Q."/>
            <person name="Chen L.J."/>
            <person name="Yin Y."/>
            <person name="Lin M."/>
            <person name="Huang H."/>
            <person name="Deng H."/>
            <person name="Wang Z.W."/>
            <person name="Zhu S.L."/>
            <person name="Zhao X."/>
            <person name="Deng C."/>
            <person name="Niu S.C."/>
            <person name="Huang J."/>
            <person name="Wang M."/>
            <person name="Liu G.H."/>
            <person name="Yang H.J."/>
            <person name="Xiao X.J."/>
            <person name="Hsiao Y.Y."/>
            <person name="Wu W.L."/>
            <person name="Chen Y.Y."/>
            <person name="Mitsuda N."/>
            <person name="Ohme-Takagi M."/>
            <person name="Luo Y.B."/>
            <person name="Van de Peer Y."/>
            <person name="Liu Z.J."/>
        </authorList>
    </citation>
    <scope>NUCLEOTIDE SEQUENCE [LARGE SCALE GENOMIC DNA]</scope>
    <source>
        <tissue evidence="3">The whole plant</tissue>
    </source>
</reference>
<evidence type="ECO:0000256" key="1">
    <source>
        <dbReference type="SAM" id="MobiDB-lite"/>
    </source>
</evidence>